<accession>A0A0D1EEX1</accession>
<dbReference type="InterPro" id="IPR018637">
    <property type="entry name" value="DUF2059"/>
</dbReference>
<evidence type="ECO:0000313" key="3">
    <source>
        <dbReference type="EMBL" id="KIT16209.1"/>
    </source>
</evidence>
<evidence type="ECO:0000256" key="1">
    <source>
        <dbReference type="SAM" id="SignalP"/>
    </source>
</evidence>
<evidence type="ECO:0000259" key="2">
    <source>
        <dbReference type="Pfam" id="PF09832"/>
    </source>
</evidence>
<feature type="domain" description="DUF2059" evidence="2">
    <location>
        <begin position="97"/>
        <end position="155"/>
    </location>
</feature>
<keyword evidence="4" id="KW-1185">Reference proteome</keyword>
<dbReference type="AlphaFoldDB" id="A0A0D1EEX1"/>
<protein>
    <recommendedName>
        <fullName evidence="2">DUF2059 domain-containing protein</fullName>
    </recommendedName>
</protein>
<evidence type="ECO:0000313" key="4">
    <source>
        <dbReference type="Proteomes" id="UP000032232"/>
    </source>
</evidence>
<feature type="signal peptide" evidence="1">
    <location>
        <begin position="1"/>
        <end position="24"/>
    </location>
</feature>
<dbReference type="PATRIC" id="fig|935700.4.peg.2136"/>
<proteinExistence type="predicted"/>
<name>A0A0D1EEX1_9RHOB</name>
<sequence>MTGKTRILLTLACGATLLGGAAWAERGTQPTDGNVVAQETAERATLGQLVEAARLEPLMRIVATEGARHGLGLEGSLFPGRGGEAWATAVSRIQSPDRLMRILTATLDKELGADERAAAMRFYRSSLGSKITEGEVTSRRAMLDAEVEASAMKTSADRLRAADSRATLVRRLIETLDLVTSNVTGGLNANYAFYRGLDDGGAMRRQMSESEMLALVWGQEKQVRKATRTWLHAYLNLAYERLTDEELSDYIAFVETPAGRRMNAALFAAFGRVFEETSYEMGLAAARFMATQDI</sequence>
<dbReference type="Proteomes" id="UP000032232">
    <property type="component" value="Unassembled WGS sequence"/>
</dbReference>
<organism evidence="3 4">
    <name type="scientific">Jannaschia aquimarina</name>
    <dbReference type="NCBI Taxonomy" id="935700"/>
    <lineage>
        <taxon>Bacteria</taxon>
        <taxon>Pseudomonadati</taxon>
        <taxon>Pseudomonadota</taxon>
        <taxon>Alphaproteobacteria</taxon>
        <taxon>Rhodobacterales</taxon>
        <taxon>Roseobacteraceae</taxon>
        <taxon>Jannaschia</taxon>
    </lineage>
</organism>
<gene>
    <name evidence="3" type="ORF">jaqu_20700</name>
</gene>
<dbReference type="Pfam" id="PF09832">
    <property type="entry name" value="DUF2059"/>
    <property type="match status" value="1"/>
</dbReference>
<comment type="caution">
    <text evidence="3">The sequence shown here is derived from an EMBL/GenBank/DDBJ whole genome shotgun (WGS) entry which is preliminary data.</text>
</comment>
<keyword evidence="1" id="KW-0732">Signal</keyword>
<dbReference type="RefSeq" id="WP_161793858.1">
    <property type="nucleotide sequence ID" value="NZ_FZPF01000015.1"/>
</dbReference>
<feature type="chain" id="PRO_5002230207" description="DUF2059 domain-containing protein" evidence="1">
    <location>
        <begin position="25"/>
        <end position="294"/>
    </location>
</feature>
<dbReference type="EMBL" id="JYFE01000038">
    <property type="protein sequence ID" value="KIT16209.1"/>
    <property type="molecule type" value="Genomic_DNA"/>
</dbReference>
<reference evidence="3 4" key="1">
    <citation type="submission" date="2015-02" db="EMBL/GenBank/DDBJ databases">
        <title>Genome Sequence of Jannaschia aquimarina DSM28248, a member of the Roseobacter clade.</title>
        <authorList>
            <person name="Voget S."/>
            <person name="Daniel R."/>
        </authorList>
    </citation>
    <scope>NUCLEOTIDE SEQUENCE [LARGE SCALE GENOMIC DNA]</scope>
    <source>
        <strain evidence="3 4">GSW-M26</strain>
    </source>
</reference>
<dbReference type="STRING" id="935700.jaqu_20700"/>